<dbReference type="Pfam" id="PF01435">
    <property type="entry name" value="Peptidase_M48"/>
    <property type="match status" value="1"/>
</dbReference>
<evidence type="ECO:0000256" key="2">
    <source>
        <dbReference type="ARBA" id="ARBA00022723"/>
    </source>
</evidence>
<keyword evidence="10" id="KW-1185">Reference proteome</keyword>
<keyword evidence="2" id="KW-0479">Metal-binding</keyword>
<keyword evidence="1 6" id="KW-0645">Protease</keyword>
<evidence type="ECO:0000256" key="6">
    <source>
        <dbReference type="RuleBase" id="RU003983"/>
    </source>
</evidence>
<evidence type="ECO:0000256" key="5">
    <source>
        <dbReference type="ARBA" id="ARBA00023049"/>
    </source>
</evidence>
<evidence type="ECO:0000256" key="1">
    <source>
        <dbReference type="ARBA" id="ARBA00022670"/>
    </source>
</evidence>
<gene>
    <name evidence="9" type="ORF">CW362_34995</name>
</gene>
<dbReference type="PANTHER" id="PTHR34978">
    <property type="entry name" value="POSSIBLE SENSOR-TRANSDUCER PROTEIN BLAR"/>
    <property type="match status" value="1"/>
</dbReference>
<keyword evidence="3 6" id="KW-0378">Hydrolase</keyword>
<dbReference type="RefSeq" id="WP_103553646.1">
    <property type="nucleotide sequence ID" value="NZ_KZ626950.1"/>
</dbReference>
<dbReference type="InterPro" id="IPR001915">
    <property type="entry name" value="Peptidase_M48"/>
</dbReference>
<keyword evidence="5 6" id="KW-0482">Metalloprotease</keyword>
<dbReference type="GO" id="GO:0046872">
    <property type="term" value="F:metal ion binding"/>
    <property type="evidence" value="ECO:0007669"/>
    <property type="project" value="UniProtKB-KW"/>
</dbReference>
<dbReference type="OrthoDB" id="3541294at2"/>
<dbReference type="CDD" id="cd07326">
    <property type="entry name" value="M56_BlaR1_MecR1_like"/>
    <property type="match status" value="1"/>
</dbReference>
<evidence type="ECO:0000256" key="3">
    <source>
        <dbReference type="ARBA" id="ARBA00022801"/>
    </source>
</evidence>
<dbReference type="EMBL" id="PJOS01000111">
    <property type="protein sequence ID" value="PKT68421.1"/>
    <property type="molecule type" value="Genomic_DNA"/>
</dbReference>
<reference evidence="9 10" key="1">
    <citation type="submission" date="2017-12" db="EMBL/GenBank/DDBJ databases">
        <title>Streptomyces populusis sp. nov., a novel endophytic actinobacterium isolated from stems of Populus adenopoda Maxim.</title>
        <authorList>
            <person name="Wang Z."/>
        </authorList>
    </citation>
    <scope>NUCLEOTIDE SEQUENCE [LARGE SCALE GENOMIC DNA]</scope>
    <source>
        <strain evidence="9 10">A249</strain>
    </source>
</reference>
<feature type="transmembrane region" description="Helical" evidence="7">
    <location>
        <begin position="6"/>
        <end position="23"/>
    </location>
</feature>
<evidence type="ECO:0000313" key="9">
    <source>
        <dbReference type="EMBL" id="PKT68421.1"/>
    </source>
</evidence>
<keyword evidence="7" id="KW-1133">Transmembrane helix</keyword>
<keyword evidence="4 6" id="KW-0862">Zinc</keyword>
<feature type="domain" description="Peptidase M48" evidence="8">
    <location>
        <begin position="124"/>
        <end position="184"/>
    </location>
</feature>
<dbReference type="Gene3D" id="3.30.2010.10">
    <property type="entry name" value="Metalloproteases ('zincins'), catalytic domain"/>
    <property type="match status" value="1"/>
</dbReference>
<feature type="transmembrane region" description="Helical" evidence="7">
    <location>
        <begin position="83"/>
        <end position="102"/>
    </location>
</feature>
<comment type="similarity">
    <text evidence="6">Belongs to the peptidase M48 family.</text>
</comment>
<evidence type="ECO:0000259" key="8">
    <source>
        <dbReference type="Pfam" id="PF01435"/>
    </source>
</evidence>
<sequence>MRIDVYVPLVLALLLTSIAPGVGRRVSPGLAARVLVTAATLTAAASTWALLLLGATLIDQAPAVIAEAGEEGRVLPEPVPETVAVLAVAALAVIAHRLLHVLRARIATRRLLLRLCEGHPPDSELVVAASPAPHAFAIPGRPGRILVTAAMLGALEPAERRVLLAHERAHLTHRHAALSTAVSLAAAANPLLVPVRETVAFLLERWADEEAASAVGDRRTTARALARAALASRRARPGCALHFSEHAVTRRIAALQTAPPPVMRSVGAAVLALGALPALGAADATSDLLHLLAGTLPGL</sequence>
<evidence type="ECO:0000256" key="7">
    <source>
        <dbReference type="SAM" id="Phobius"/>
    </source>
</evidence>
<comment type="caution">
    <text evidence="9">The sequence shown here is derived from an EMBL/GenBank/DDBJ whole genome shotgun (WGS) entry which is preliminary data.</text>
</comment>
<evidence type="ECO:0000313" key="10">
    <source>
        <dbReference type="Proteomes" id="UP000236178"/>
    </source>
</evidence>
<dbReference type="InterPro" id="IPR052173">
    <property type="entry name" value="Beta-lactam_resp_regulator"/>
</dbReference>
<evidence type="ECO:0000256" key="4">
    <source>
        <dbReference type="ARBA" id="ARBA00022833"/>
    </source>
</evidence>
<dbReference type="GO" id="GO:0004222">
    <property type="term" value="F:metalloendopeptidase activity"/>
    <property type="evidence" value="ECO:0007669"/>
    <property type="project" value="InterPro"/>
</dbReference>
<keyword evidence="7" id="KW-0812">Transmembrane</keyword>
<dbReference type="AlphaFoldDB" id="A0A2I0SER0"/>
<feature type="transmembrane region" description="Helical" evidence="7">
    <location>
        <begin position="35"/>
        <end position="58"/>
    </location>
</feature>
<name>A0A2I0SER0_9ACTN</name>
<protein>
    <submittedName>
        <fullName evidence="9">Peptidase M48</fullName>
    </submittedName>
</protein>
<accession>A0A2I0SER0</accession>
<dbReference type="PANTHER" id="PTHR34978:SF3">
    <property type="entry name" value="SLR0241 PROTEIN"/>
    <property type="match status" value="1"/>
</dbReference>
<keyword evidence="7" id="KW-0472">Membrane</keyword>
<organism evidence="9 10">
    <name type="scientific">Streptomyces populi</name>
    <dbReference type="NCBI Taxonomy" id="2058924"/>
    <lineage>
        <taxon>Bacteria</taxon>
        <taxon>Bacillati</taxon>
        <taxon>Actinomycetota</taxon>
        <taxon>Actinomycetes</taxon>
        <taxon>Kitasatosporales</taxon>
        <taxon>Streptomycetaceae</taxon>
        <taxon>Streptomyces</taxon>
    </lineage>
</organism>
<dbReference type="GO" id="GO:0006508">
    <property type="term" value="P:proteolysis"/>
    <property type="evidence" value="ECO:0007669"/>
    <property type="project" value="UniProtKB-KW"/>
</dbReference>
<dbReference type="Proteomes" id="UP000236178">
    <property type="component" value="Unassembled WGS sequence"/>
</dbReference>
<comment type="cofactor">
    <cofactor evidence="6">
        <name>Zn(2+)</name>
        <dbReference type="ChEBI" id="CHEBI:29105"/>
    </cofactor>
    <text evidence="6">Binds 1 zinc ion per subunit.</text>
</comment>
<proteinExistence type="inferred from homology"/>